<evidence type="ECO:0000256" key="1">
    <source>
        <dbReference type="PROSITE-ProRule" id="PRU00169"/>
    </source>
</evidence>
<accession>A0ABW8AUD2</accession>
<dbReference type="SUPFAM" id="SSF52172">
    <property type="entry name" value="CheY-like"/>
    <property type="match status" value="1"/>
</dbReference>
<dbReference type="PROSITE" id="PS50110">
    <property type="entry name" value="RESPONSE_REGULATORY"/>
    <property type="match status" value="1"/>
</dbReference>
<protein>
    <recommendedName>
        <fullName evidence="3">Response regulatory domain-containing protein</fullName>
    </recommendedName>
</protein>
<keyword evidence="5" id="KW-1185">Reference proteome</keyword>
<sequence>MARLLIVSRSMALSTRLADQHQVSEHPVADVDGLLPALTAAEAGPGPFDVLVLDLGDPVQAVETVNALREAGSGVPVLLVSGYQPEWEEVEQQDVEGVRVVPLPITRSSLLEGVTALLRGDDQSDDPDALVQIGAGAAPDLERAGSAADIEDMRRRNPRRPAQPHGSAAPIPPAADVDEAALEVPDAIDEADVVAEAEAAVEAAAQETADEPETGLEAEPSDDVTAEPSDVVADEPTDEVSAEDAPDDEADETEIGEAESETAPEVADELDAEPGVEAAEGTEGEADDVLPAGAPDALPDETAETARVVDEDATPPRGLPLSGSGPTAPPWEQVVAPTPRPRWTRGPESPPTGGIAAGPNRPLQQPQSQGGRARMFQRRPQHGPTLPGTGLVTDPLGPRTDPYGFSTGLERRLDEEAGALAGDAAYRDANGVAMRTPDLIRALIESAQHLYGVADTAQVLADDVIEKADADAAAVLIPDGPAWRVSGGVGLRPLERRLVLEETHWLIAEIGLSGRAVLIDDTDFVRQQLSGAPLAAWRHLLAVPIPEVHGIVVLARGQEGGPFSDRDLSVVISPVREAAPLIAQAIETRRLARLLNPLREQDSPS</sequence>
<organism evidence="4 5">
    <name type="scientific">Spongisporangium articulatum</name>
    <dbReference type="NCBI Taxonomy" id="3362603"/>
    <lineage>
        <taxon>Bacteria</taxon>
        <taxon>Bacillati</taxon>
        <taxon>Actinomycetota</taxon>
        <taxon>Actinomycetes</taxon>
        <taxon>Kineosporiales</taxon>
        <taxon>Kineosporiaceae</taxon>
        <taxon>Spongisporangium</taxon>
    </lineage>
</organism>
<keyword evidence="1" id="KW-0597">Phosphoprotein</keyword>
<dbReference type="EMBL" id="JBITLV010000007">
    <property type="protein sequence ID" value="MFI7589477.1"/>
    <property type="molecule type" value="Genomic_DNA"/>
</dbReference>
<comment type="caution">
    <text evidence="4">The sequence shown here is derived from an EMBL/GenBank/DDBJ whole genome shotgun (WGS) entry which is preliminary data.</text>
</comment>
<proteinExistence type="predicted"/>
<dbReference type="Proteomes" id="UP001612915">
    <property type="component" value="Unassembled WGS sequence"/>
</dbReference>
<dbReference type="InterPro" id="IPR029016">
    <property type="entry name" value="GAF-like_dom_sf"/>
</dbReference>
<feature type="compositionally biased region" description="Acidic residues" evidence="2">
    <location>
        <begin position="208"/>
        <end position="225"/>
    </location>
</feature>
<feature type="domain" description="Response regulatory" evidence="3">
    <location>
        <begin position="3"/>
        <end position="118"/>
    </location>
</feature>
<evidence type="ECO:0000313" key="5">
    <source>
        <dbReference type="Proteomes" id="UP001612915"/>
    </source>
</evidence>
<feature type="compositionally biased region" description="Acidic residues" evidence="2">
    <location>
        <begin position="232"/>
        <end position="288"/>
    </location>
</feature>
<name>A0ABW8AUD2_9ACTN</name>
<evidence type="ECO:0000256" key="2">
    <source>
        <dbReference type="SAM" id="MobiDB-lite"/>
    </source>
</evidence>
<evidence type="ECO:0000259" key="3">
    <source>
        <dbReference type="PROSITE" id="PS50110"/>
    </source>
</evidence>
<dbReference type="SUPFAM" id="SSF55781">
    <property type="entry name" value="GAF domain-like"/>
    <property type="match status" value="1"/>
</dbReference>
<feature type="modified residue" description="4-aspartylphosphate" evidence="1">
    <location>
        <position position="54"/>
    </location>
</feature>
<dbReference type="InterPro" id="IPR001789">
    <property type="entry name" value="Sig_transdc_resp-reg_receiver"/>
</dbReference>
<dbReference type="RefSeq" id="WP_398284065.1">
    <property type="nucleotide sequence ID" value="NZ_JBITLV010000007.1"/>
</dbReference>
<gene>
    <name evidence="4" type="ORF">ACIB24_20625</name>
</gene>
<dbReference type="Gene3D" id="3.40.50.2300">
    <property type="match status" value="1"/>
</dbReference>
<reference evidence="4 5" key="1">
    <citation type="submission" date="2024-10" db="EMBL/GenBank/DDBJ databases">
        <title>The Natural Products Discovery Center: Release of the First 8490 Sequenced Strains for Exploring Actinobacteria Biosynthetic Diversity.</title>
        <authorList>
            <person name="Kalkreuter E."/>
            <person name="Kautsar S.A."/>
            <person name="Yang D."/>
            <person name="Bader C.D."/>
            <person name="Teijaro C.N."/>
            <person name="Fluegel L."/>
            <person name="Davis C.M."/>
            <person name="Simpson J.R."/>
            <person name="Lauterbach L."/>
            <person name="Steele A.D."/>
            <person name="Gui C."/>
            <person name="Meng S."/>
            <person name="Li G."/>
            <person name="Viehrig K."/>
            <person name="Ye F."/>
            <person name="Su P."/>
            <person name="Kiefer A.F."/>
            <person name="Nichols A."/>
            <person name="Cepeda A.J."/>
            <person name="Yan W."/>
            <person name="Fan B."/>
            <person name="Jiang Y."/>
            <person name="Adhikari A."/>
            <person name="Zheng C.-J."/>
            <person name="Schuster L."/>
            <person name="Cowan T.M."/>
            <person name="Smanski M.J."/>
            <person name="Chevrette M.G."/>
            <person name="De Carvalho L.P.S."/>
            <person name="Shen B."/>
        </authorList>
    </citation>
    <scope>NUCLEOTIDE SEQUENCE [LARGE SCALE GENOMIC DNA]</scope>
    <source>
        <strain evidence="4 5">NPDC049639</strain>
    </source>
</reference>
<dbReference type="Gene3D" id="3.30.450.40">
    <property type="match status" value="1"/>
</dbReference>
<dbReference type="InterPro" id="IPR011006">
    <property type="entry name" value="CheY-like_superfamily"/>
</dbReference>
<feature type="region of interest" description="Disordered" evidence="2">
    <location>
        <begin position="135"/>
        <end position="174"/>
    </location>
</feature>
<evidence type="ECO:0000313" key="4">
    <source>
        <dbReference type="EMBL" id="MFI7589477.1"/>
    </source>
</evidence>
<feature type="region of interest" description="Disordered" evidence="2">
    <location>
        <begin position="200"/>
        <end position="407"/>
    </location>
</feature>
<feature type="compositionally biased region" description="Low complexity" evidence="2">
    <location>
        <begin position="315"/>
        <end position="326"/>
    </location>
</feature>